<organism evidence="2 3">
    <name type="scientific">Wenjunlia tyrosinilytica</name>
    <dbReference type="NCBI Taxonomy" id="1544741"/>
    <lineage>
        <taxon>Bacteria</taxon>
        <taxon>Bacillati</taxon>
        <taxon>Actinomycetota</taxon>
        <taxon>Actinomycetes</taxon>
        <taxon>Kitasatosporales</taxon>
        <taxon>Streptomycetaceae</taxon>
        <taxon>Wenjunlia</taxon>
    </lineage>
</organism>
<keyword evidence="3" id="KW-1185">Reference proteome</keyword>
<reference evidence="2" key="2">
    <citation type="submission" date="2020-09" db="EMBL/GenBank/DDBJ databases">
        <authorList>
            <person name="Sun Q."/>
            <person name="Zhou Y."/>
        </authorList>
    </citation>
    <scope>NUCLEOTIDE SEQUENCE</scope>
    <source>
        <strain evidence="2">CGMCC 4.7201</strain>
    </source>
</reference>
<dbReference type="InterPro" id="IPR029058">
    <property type="entry name" value="AB_hydrolase_fold"/>
</dbReference>
<proteinExistence type="predicted"/>
<evidence type="ECO:0000313" key="3">
    <source>
        <dbReference type="Proteomes" id="UP000641932"/>
    </source>
</evidence>
<dbReference type="GO" id="GO:0044550">
    <property type="term" value="P:secondary metabolite biosynthetic process"/>
    <property type="evidence" value="ECO:0007669"/>
    <property type="project" value="TreeGrafter"/>
</dbReference>
<dbReference type="Gene3D" id="3.40.50.1820">
    <property type="entry name" value="alpha/beta hydrolase"/>
    <property type="match status" value="1"/>
</dbReference>
<feature type="domain" description="Carrier" evidence="1">
    <location>
        <begin position="1"/>
        <end position="56"/>
    </location>
</feature>
<gene>
    <name evidence="2" type="ORF">GCM10012280_72150</name>
</gene>
<dbReference type="Pfam" id="PF00550">
    <property type="entry name" value="PP-binding"/>
    <property type="match status" value="1"/>
</dbReference>
<dbReference type="InterPro" id="IPR009081">
    <property type="entry name" value="PP-bd_ACP"/>
</dbReference>
<dbReference type="InterPro" id="IPR036736">
    <property type="entry name" value="ACP-like_sf"/>
</dbReference>
<evidence type="ECO:0000259" key="1">
    <source>
        <dbReference type="PROSITE" id="PS50075"/>
    </source>
</evidence>
<dbReference type="GO" id="GO:0043041">
    <property type="term" value="P:amino acid activation for nonribosomal peptide biosynthetic process"/>
    <property type="evidence" value="ECO:0007669"/>
    <property type="project" value="TreeGrafter"/>
</dbReference>
<dbReference type="Proteomes" id="UP000641932">
    <property type="component" value="Unassembled WGS sequence"/>
</dbReference>
<comment type="caution">
    <text evidence="2">The sequence shown here is derived from an EMBL/GenBank/DDBJ whole genome shotgun (WGS) entry which is preliminary data.</text>
</comment>
<dbReference type="PANTHER" id="PTHR45527:SF1">
    <property type="entry name" value="FATTY ACID SYNTHASE"/>
    <property type="match status" value="1"/>
</dbReference>
<dbReference type="PROSITE" id="PS50075">
    <property type="entry name" value="CARRIER"/>
    <property type="match status" value="1"/>
</dbReference>
<dbReference type="SUPFAM" id="SSF47336">
    <property type="entry name" value="ACP-like"/>
    <property type="match status" value="1"/>
</dbReference>
<evidence type="ECO:0000313" key="2">
    <source>
        <dbReference type="EMBL" id="GGP01422.1"/>
    </source>
</evidence>
<name>A0A917ZZD7_9ACTN</name>
<dbReference type="RefSeq" id="WP_308425210.1">
    <property type="nucleotide sequence ID" value="NZ_BMMS01000122.1"/>
</dbReference>
<dbReference type="AlphaFoldDB" id="A0A917ZZD7"/>
<dbReference type="GO" id="GO:0005829">
    <property type="term" value="C:cytosol"/>
    <property type="evidence" value="ECO:0007669"/>
    <property type="project" value="TreeGrafter"/>
</dbReference>
<dbReference type="EMBL" id="BMMS01000122">
    <property type="protein sequence ID" value="GGP01422.1"/>
    <property type="molecule type" value="Genomic_DNA"/>
</dbReference>
<dbReference type="PANTHER" id="PTHR45527">
    <property type="entry name" value="NONRIBOSOMAL PEPTIDE SYNTHETASE"/>
    <property type="match status" value="1"/>
</dbReference>
<sequence>MERVGRDDDFFELGGHSLLAVSLVGRMREAGLSCDVRAVFTTPTVAGLAAAVAAGGGAEVPIPPNLIPDVHRRKASGGGKMEIDL</sequence>
<reference evidence="2" key="1">
    <citation type="journal article" date="2014" name="Int. J. Syst. Evol. Microbiol.">
        <title>Complete genome sequence of Corynebacterium casei LMG S-19264T (=DSM 44701T), isolated from a smear-ripened cheese.</title>
        <authorList>
            <consortium name="US DOE Joint Genome Institute (JGI-PGF)"/>
            <person name="Walter F."/>
            <person name="Albersmeier A."/>
            <person name="Kalinowski J."/>
            <person name="Ruckert C."/>
        </authorList>
    </citation>
    <scope>NUCLEOTIDE SEQUENCE</scope>
    <source>
        <strain evidence="2">CGMCC 4.7201</strain>
    </source>
</reference>
<dbReference type="GO" id="GO:0031177">
    <property type="term" value="F:phosphopantetheine binding"/>
    <property type="evidence" value="ECO:0007669"/>
    <property type="project" value="TreeGrafter"/>
</dbReference>
<protein>
    <recommendedName>
        <fullName evidence="1">Carrier domain-containing protein</fullName>
    </recommendedName>
</protein>
<accession>A0A917ZZD7</accession>